<evidence type="ECO:0000256" key="1">
    <source>
        <dbReference type="ARBA" id="ARBA00004141"/>
    </source>
</evidence>
<comment type="caution">
    <text evidence="9">The sequence shown here is derived from an EMBL/GenBank/DDBJ whole genome shotgun (WGS) entry which is preliminary data.</text>
</comment>
<dbReference type="InterPro" id="IPR035671">
    <property type="entry name" value="DsbD_gamma"/>
</dbReference>
<dbReference type="Pfam" id="PF11412">
    <property type="entry name" value="DsbD_N"/>
    <property type="match status" value="1"/>
</dbReference>
<feature type="domain" description="Cytochrome C biogenesis protein transmembrane" evidence="7">
    <location>
        <begin position="152"/>
        <end position="364"/>
    </location>
</feature>
<dbReference type="EMBL" id="BSPD01000027">
    <property type="protein sequence ID" value="GLS25199.1"/>
    <property type="molecule type" value="Genomic_DNA"/>
</dbReference>
<dbReference type="InterPro" id="IPR003834">
    <property type="entry name" value="Cyt_c_assmbl_TM_dom"/>
</dbReference>
<evidence type="ECO:0000256" key="2">
    <source>
        <dbReference type="ARBA" id="ARBA00022692"/>
    </source>
</evidence>
<evidence type="ECO:0000256" key="6">
    <source>
        <dbReference type="SAM" id="Phobius"/>
    </source>
</evidence>
<keyword evidence="3" id="KW-0201">Cytochrome c-type biogenesis</keyword>
<comment type="subcellular location">
    <subcellularLocation>
        <location evidence="1">Membrane</location>
        <topology evidence="1">Multi-pass membrane protein</topology>
    </subcellularLocation>
</comment>
<protein>
    <recommendedName>
        <fullName evidence="11">Cytochrome C biogenesis protein</fullName>
    </recommendedName>
</protein>
<dbReference type="GO" id="GO:0016020">
    <property type="term" value="C:membrane"/>
    <property type="evidence" value="ECO:0007669"/>
    <property type="project" value="UniProtKB-SubCell"/>
</dbReference>
<dbReference type="PANTHER" id="PTHR32234:SF3">
    <property type="entry name" value="SUPPRESSION OF COPPER SENSITIVITY PROTEIN"/>
    <property type="match status" value="1"/>
</dbReference>
<evidence type="ECO:0000256" key="3">
    <source>
        <dbReference type="ARBA" id="ARBA00022748"/>
    </source>
</evidence>
<feature type="transmembrane region" description="Helical" evidence="6">
    <location>
        <begin position="351"/>
        <end position="368"/>
    </location>
</feature>
<feature type="transmembrane region" description="Helical" evidence="6">
    <location>
        <begin position="374"/>
        <end position="393"/>
    </location>
</feature>
<dbReference type="InterPro" id="IPR036929">
    <property type="entry name" value="DsbDN_sf"/>
</dbReference>
<feature type="transmembrane region" description="Helical" evidence="6">
    <location>
        <begin position="277"/>
        <end position="303"/>
    </location>
</feature>
<evidence type="ECO:0000313" key="9">
    <source>
        <dbReference type="EMBL" id="GLS25199.1"/>
    </source>
</evidence>
<feature type="transmembrane region" description="Helical" evidence="6">
    <location>
        <begin position="151"/>
        <end position="175"/>
    </location>
</feature>
<gene>
    <name evidence="9" type="ORF">GCM10007877_09130</name>
</gene>
<reference evidence="9 10" key="1">
    <citation type="journal article" date="2014" name="Int. J. Syst. Evol. Microbiol.">
        <title>Complete genome sequence of Corynebacterium casei LMG S-19264T (=DSM 44701T), isolated from a smear-ripened cheese.</title>
        <authorList>
            <consortium name="US DOE Joint Genome Institute (JGI-PGF)"/>
            <person name="Walter F."/>
            <person name="Albersmeier A."/>
            <person name="Kalinowski J."/>
            <person name="Ruckert C."/>
        </authorList>
    </citation>
    <scope>NUCLEOTIDE SEQUENCE [LARGE SCALE GENOMIC DNA]</scope>
    <source>
        <strain evidence="9 10">NBRC 110095</strain>
    </source>
</reference>
<dbReference type="Gene3D" id="2.60.40.1250">
    <property type="entry name" value="Thiol:disulfide interchange protein DsbD, N-terminal domain"/>
    <property type="match status" value="1"/>
</dbReference>
<evidence type="ECO:0000313" key="10">
    <source>
        <dbReference type="Proteomes" id="UP001156870"/>
    </source>
</evidence>
<evidence type="ECO:0008006" key="11">
    <source>
        <dbReference type="Google" id="ProtNLM"/>
    </source>
</evidence>
<keyword evidence="10" id="KW-1185">Reference proteome</keyword>
<name>A0AA37T1G1_9GAMM</name>
<dbReference type="AlphaFoldDB" id="A0AA37T1G1"/>
<feature type="transmembrane region" description="Helical" evidence="6">
    <location>
        <begin position="196"/>
        <end position="215"/>
    </location>
</feature>
<feature type="domain" description="Thiol:disulfide interchange protein DsbD N-terminal" evidence="8">
    <location>
        <begin position="2"/>
        <end position="106"/>
    </location>
</feature>
<dbReference type="GO" id="GO:0015035">
    <property type="term" value="F:protein-disulfide reductase activity"/>
    <property type="evidence" value="ECO:0007669"/>
    <property type="project" value="TreeGrafter"/>
</dbReference>
<evidence type="ECO:0000256" key="5">
    <source>
        <dbReference type="ARBA" id="ARBA00023136"/>
    </source>
</evidence>
<dbReference type="Gene3D" id="3.40.30.10">
    <property type="entry name" value="Glutaredoxin"/>
    <property type="match status" value="1"/>
</dbReference>
<sequence length="555" mass="60566">MEEAYNVEVEFSDNQLLLRWFIEPGYYLYKEKFKFKVDGQTHTATLEKGKVKYDEYFEKDLEVFYNTTVATLDTQSLPRQLSLKVTSQGCADAGLCYPPYHQYFDIDLDEKLAQETGKPSTTGGSSQNISGNIDSNTVDTTSLSDGSATNLWISLLFAVIGGAILNLMPCVFPVLSIKAISLSNAHLSPHQQHLHGWAYTLGCIATFVAIAAVMLALRAGGEAIGWGFQLQSPMVITLLMYLFFVMGLSFSGVINIGSRWMGLGQEASQGDGLRHSVMTGALASVVASPCTAPMMGSALGYAITQPTFIALLVFAALGFGMALPFLLLSYLPKLANAMPKPGAWMDTLKQALAFPLYLTSVWLLWVLINQTNSNQVALVATGLVAIAFAIWLLPKLPEKGTGLWIGRLTALGAISLALNFAVNAKPEKADELWVAYTPKTLQELREEGRAVLVNLTATWCITCLANEKVALSTDTVRNAMKANNVQGVKGDWTNADPQITELLNQYGRSGVPMYLYFPPKKNAKAELLPQLLTPEIITDAIQRHKNNNLADISNI</sequence>
<feature type="transmembrane region" description="Helical" evidence="6">
    <location>
        <begin position="309"/>
        <end position="331"/>
    </location>
</feature>
<dbReference type="GO" id="GO:0017004">
    <property type="term" value="P:cytochrome complex assembly"/>
    <property type="evidence" value="ECO:0007669"/>
    <property type="project" value="UniProtKB-KW"/>
</dbReference>
<keyword evidence="4 6" id="KW-1133">Transmembrane helix</keyword>
<accession>A0AA37T1G1</accession>
<evidence type="ECO:0000259" key="7">
    <source>
        <dbReference type="Pfam" id="PF02683"/>
    </source>
</evidence>
<evidence type="ECO:0000256" key="4">
    <source>
        <dbReference type="ARBA" id="ARBA00022989"/>
    </source>
</evidence>
<keyword evidence="5 6" id="KW-0472">Membrane</keyword>
<evidence type="ECO:0000259" key="8">
    <source>
        <dbReference type="Pfam" id="PF11412"/>
    </source>
</evidence>
<dbReference type="Pfam" id="PF13899">
    <property type="entry name" value="Thioredoxin_7"/>
    <property type="match status" value="1"/>
</dbReference>
<keyword evidence="2 6" id="KW-0812">Transmembrane</keyword>
<dbReference type="CDD" id="cd02953">
    <property type="entry name" value="DsbDgamma"/>
    <property type="match status" value="1"/>
</dbReference>
<dbReference type="InterPro" id="IPR036249">
    <property type="entry name" value="Thioredoxin-like_sf"/>
</dbReference>
<feature type="transmembrane region" description="Helical" evidence="6">
    <location>
        <begin position="405"/>
        <end position="422"/>
    </location>
</feature>
<dbReference type="SUPFAM" id="SSF52833">
    <property type="entry name" value="Thioredoxin-like"/>
    <property type="match status" value="1"/>
</dbReference>
<organism evidence="9 10">
    <name type="scientific">Marinibactrum halimedae</name>
    <dbReference type="NCBI Taxonomy" id="1444977"/>
    <lineage>
        <taxon>Bacteria</taxon>
        <taxon>Pseudomonadati</taxon>
        <taxon>Pseudomonadota</taxon>
        <taxon>Gammaproteobacteria</taxon>
        <taxon>Cellvibrionales</taxon>
        <taxon>Cellvibrionaceae</taxon>
        <taxon>Marinibactrum</taxon>
    </lineage>
</organism>
<dbReference type="Pfam" id="PF02683">
    <property type="entry name" value="DsbD_TM"/>
    <property type="match status" value="1"/>
</dbReference>
<dbReference type="PANTHER" id="PTHR32234">
    <property type="entry name" value="THIOL:DISULFIDE INTERCHANGE PROTEIN DSBD"/>
    <property type="match status" value="1"/>
</dbReference>
<proteinExistence type="predicted"/>
<dbReference type="Proteomes" id="UP001156870">
    <property type="component" value="Unassembled WGS sequence"/>
</dbReference>
<dbReference type="InterPro" id="IPR028250">
    <property type="entry name" value="DsbDN"/>
</dbReference>
<dbReference type="GO" id="GO:0045454">
    <property type="term" value="P:cell redox homeostasis"/>
    <property type="evidence" value="ECO:0007669"/>
    <property type="project" value="TreeGrafter"/>
</dbReference>
<dbReference type="SUPFAM" id="SSF74863">
    <property type="entry name" value="Thiol:disulfide interchange protein DsbD, N-terminal domain (DsbD-alpha)"/>
    <property type="match status" value="1"/>
</dbReference>
<feature type="transmembrane region" description="Helical" evidence="6">
    <location>
        <begin position="235"/>
        <end position="256"/>
    </location>
</feature>